<evidence type="ECO:0000256" key="1">
    <source>
        <dbReference type="PROSITE-ProRule" id="PRU00339"/>
    </source>
</evidence>
<reference evidence="3" key="1">
    <citation type="journal article" date="2019" name="Int. J. Syst. Evol. Microbiol.">
        <title>The Global Catalogue of Microorganisms (GCM) 10K type strain sequencing project: providing services to taxonomists for standard genome sequencing and annotation.</title>
        <authorList>
            <consortium name="The Broad Institute Genomics Platform"/>
            <consortium name="The Broad Institute Genome Sequencing Center for Infectious Disease"/>
            <person name="Wu L."/>
            <person name="Ma J."/>
        </authorList>
    </citation>
    <scope>NUCLEOTIDE SEQUENCE [LARGE SCALE GENOMIC DNA]</scope>
    <source>
        <strain evidence="3">CGMCC 4.7330</strain>
    </source>
</reference>
<dbReference type="SUPFAM" id="SSF48452">
    <property type="entry name" value="TPR-like"/>
    <property type="match status" value="2"/>
</dbReference>
<keyword evidence="1" id="KW-0802">TPR repeat</keyword>
<dbReference type="Pfam" id="PF07721">
    <property type="entry name" value="TPR_4"/>
    <property type="match status" value="3"/>
</dbReference>
<evidence type="ECO:0000313" key="2">
    <source>
        <dbReference type="EMBL" id="MFC3963635.1"/>
    </source>
</evidence>
<keyword evidence="3" id="KW-1185">Reference proteome</keyword>
<comment type="caution">
    <text evidence="2">The sequence shown here is derived from an EMBL/GenBank/DDBJ whole genome shotgun (WGS) entry which is preliminary data.</text>
</comment>
<protein>
    <submittedName>
        <fullName evidence="2">Tetratricopeptide repeat protein</fullName>
    </submittedName>
</protein>
<dbReference type="InterPro" id="IPR011717">
    <property type="entry name" value="TPR-4"/>
</dbReference>
<proteinExistence type="predicted"/>
<evidence type="ECO:0000313" key="3">
    <source>
        <dbReference type="Proteomes" id="UP001595696"/>
    </source>
</evidence>
<dbReference type="InterPro" id="IPR011990">
    <property type="entry name" value="TPR-like_helical_dom_sf"/>
</dbReference>
<gene>
    <name evidence="2" type="ORF">ACFO0B_16710</name>
</gene>
<dbReference type="RefSeq" id="WP_378613384.1">
    <property type="nucleotide sequence ID" value="NZ_JBHSAX010000014.1"/>
</dbReference>
<dbReference type="InterPro" id="IPR019734">
    <property type="entry name" value="TPR_rpt"/>
</dbReference>
<organism evidence="2 3">
    <name type="scientific">Nocardia jiangsuensis</name>
    <dbReference type="NCBI Taxonomy" id="1691563"/>
    <lineage>
        <taxon>Bacteria</taxon>
        <taxon>Bacillati</taxon>
        <taxon>Actinomycetota</taxon>
        <taxon>Actinomycetes</taxon>
        <taxon>Mycobacteriales</taxon>
        <taxon>Nocardiaceae</taxon>
        <taxon>Nocardia</taxon>
    </lineage>
</organism>
<sequence>MEAGRSLLAAGAAAYGRGDVTEALRIFREASTGPDETIRLAALTNAASMYDELGQHTEALPLLRAALDLMPADAIRLRPHALINLSQVQQHLGDLDGAEASLDQANALLIDSTDPELGRVRTACLLSRTAVAIHRDHWSRALELATESLDAAVRFAPELAGHPLLNLAAAHFETGRTDLALDFAAQAGAAFAEAGDPNAGAETDQNTAIMLARSGRATEAAEPLRRSQEYFERAGLAHRAGIGAKLRGFLAEGAEQFAGAEAAYRSALARFEASGAVLDAAEVRVRLATVAARTGRLPEAETLLEHAFSTFAERGMTTRCARIDYWHAALIEASHPDPALLARGTDLAVIAALALDAVRFTFPDGTQRARWNDEIADPAARVAFRLAHASGNGRLIAELIETRCAGTTIDLDRTTGTATPPTLPLTWIDPPEEPGGARTAGGAVELGIALAEVAAAAGLAVAPPPRIALPDGRIALAGHLAAAEQRYGRPVRDSRVVQA</sequence>
<accession>A0ABV8DUJ6</accession>
<dbReference type="Gene3D" id="1.25.40.10">
    <property type="entry name" value="Tetratricopeptide repeat domain"/>
    <property type="match status" value="2"/>
</dbReference>
<dbReference type="SMART" id="SM00028">
    <property type="entry name" value="TPR"/>
    <property type="match status" value="4"/>
</dbReference>
<dbReference type="PROSITE" id="PS50005">
    <property type="entry name" value="TPR"/>
    <property type="match status" value="1"/>
</dbReference>
<dbReference type="Proteomes" id="UP001595696">
    <property type="component" value="Unassembled WGS sequence"/>
</dbReference>
<feature type="repeat" description="TPR" evidence="1">
    <location>
        <begin position="40"/>
        <end position="73"/>
    </location>
</feature>
<dbReference type="Pfam" id="PF14559">
    <property type="entry name" value="TPR_19"/>
    <property type="match status" value="1"/>
</dbReference>
<name>A0ABV8DUJ6_9NOCA</name>
<dbReference type="EMBL" id="JBHSAX010000014">
    <property type="protein sequence ID" value="MFC3963635.1"/>
    <property type="molecule type" value="Genomic_DNA"/>
</dbReference>